<sequence length="112" mass="12862">MAETYRRCPRTHRDTHHPGARGVPWSTVLTWLTEWWDDVELWLAQLWFPFQVTLTMVVLLPVCWFVAWLIDRVVDRTSAAITRTGETEPPLGGSYDAPPTERGEPGRAADRS</sequence>
<comment type="caution">
    <text evidence="3">The sequence shown here is derived from an EMBL/GenBank/DDBJ whole genome shotgun (WGS) entry which is preliminary data.</text>
</comment>
<keyword evidence="2" id="KW-0472">Membrane</keyword>
<organism evidence="3 4">
    <name type="scientific">Longimycelium tulufanense</name>
    <dbReference type="NCBI Taxonomy" id="907463"/>
    <lineage>
        <taxon>Bacteria</taxon>
        <taxon>Bacillati</taxon>
        <taxon>Actinomycetota</taxon>
        <taxon>Actinomycetes</taxon>
        <taxon>Pseudonocardiales</taxon>
        <taxon>Pseudonocardiaceae</taxon>
        <taxon>Longimycelium</taxon>
    </lineage>
</organism>
<protein>
    <submittedName>
        <fullName evidence="3">Uncharacterized protein</fullName>
    </submittedName>
</protein>
<evidence type="ECO:0000313" key="4">
    <source>
        <dbReference type="Proteomes" id="UP000637578"/>
    </source>
</evidence>
<dbReference type="EMBL" id="BMMK01000010">
    <property type="protein sequence ID" value="GGM53184.1"/>
    <property type="molecule type" value="Genomic_DNA"/>
</dbReference>
<keyword evidence="4" id="KW-1185">Reference proteome</keyword>
<dbReference type="AlphaFoldDB" id="A0A8J3CEB8"/>
<dbReference type="RefSeq" id="WP_308424749.1">
    <property type="nucleotide sequence ID" value="NZ_BMMK01000010.1"/>
</dbReference>
<proteinExistence type="predicted"/>
<keyword evidence="2" id="KW-0812">Transmembrane</keyword>
<evidence type="ECO:0000256" key="2">
    <source>
        <dbReference type="SAM" id="Phobius"/>
    </source>
</evidence>
<feature type="compositionally biased region" description="Basic and acidic residues" evidence="1">
    <location>
        <begin position="99"/>
        <end position="112"/>
    </location>
</feature>
<gene>
    <name evidence="3" type="ORF">GCM10012275_25230</name>
</gene>
<feature type="region of interest" description="Disordered" evidence="1">
    <location>
        <begin position="81"/>
        <end position="112"/>
    </location>
</feature>
<keyword evidence="2" id="KW-1133">Transmembrane helix</keyword>
<evidence type="ECO:0000256" key="1">
    <source>
        <dbReference type="SAM" id="MobiDB-lite"/>
    </source>
</evidence>
<dbReference type="Proteomes" id="UP000637578">
    <property type="component" value="Unassembled WGS sequence"/>
</dbReference>
<evidence type="ECO:0000313" key="3">
    <source>
        <dbReference type="EMBL" id="GGM53184.1"/>
    </source>
</evidence>
<reference evidence="3" key="1">
    <citation type="journal article" date="2014" name="Int. J. Syst. Evol. Microbiol.">
        <title>Complete genome sequence of Corynebacterium casei LMG S-19264T (=DSM 44701T), isolated from a smear-ripened cheese.</title>
        <authorList>
            <consortium name="US DOE Joint Genome Institute (JGI-PGF)"/>
            <person name="Walter F."/>
            <person name="Albersmeier A."/>
            <person name="Kalinowski J."/>
            <person name="Ruckert C."/>
        </authorList>
    </citation>
    <scope>NUCLEOTIDE SEQUENCE</scope>
    <source>
        <strain evidence="3">CGMCC 4.5737</strain>
    </source>
</reference>
<name>A0A8J3CEB8_9PSEU</name>
<reference evidence="3" key="2">
    <citation type="submission" date="2020-09" db="EMBL/GenBank/DDBJ databases">
        <authorList>
            <person name="Sun Q."/>
            <person name="Zhou Y."/>
        </authorList>
    </citation>
    <scope>NUCLEOTIDE SEQUENCE</scope>
    <source>
        <strain evidence="3">CGMCC 4.5737</strain>
    </source>
</reference>
<accession>A0A8J3CEB8</accession>
<feature type="transmembrane region" description="Helical" evidence="2">
    <location>
        <begin position="46"/>
        <end position="70"/>
    </location>
</feature>